<dbReference type="EMBL" id="DXCV01000061">
    <property type="protein sequence ID" value="HIY88824.1"/>
    <property type="molecule type" value="Genomic_DNA"/>
</dbReference>
<protein>
    <submittedName>
        <fullName evidence="1">Uncharacterized protein</fullName>
    </submittedName>
</protein>
<dbReference type="AlphaFoldDB" id="A0A9D2CLR1"/>
<sequence length="88" mass="9425">MASQKGNSEKVKENTSHGFAARAIRMFRQAAAFPATGIKAVDQALKAIEPYCLYGGAKKRMARPGKAGCLLWGKSPECLVGQKKKAEA</sequence>
<name>A0A9D2CLR1_9BACE</name>
<evidence type="ECO:0000313" key="1">
    <source>
        <dbReference type="EMBL" id="HIY88824.1"/>
    </source>
</evidence>
<reference evidence="1" key="1">
    <citation type="journal article" date="2021" name="PeerJ">
        <title>Extensive microbial diversity within the chicken gut microbiome revealed by metagenomics and culture.</title>
        <authorList>
            <person name="Gilroy R."/>
            <person name="Ravi A."/>
            <person name="Getino M."/>
            <person name="Pursley I."/>
            <person name="Horton D.L."/>
            <person name="Alikhan N.F."/>
            <person name="Baker D."/>
            <person name="Gharbi K."/>
            <person name="Hall N."/>
            <person name="Watson M."/>
            <person name="Adriaenssens E.M."/>
            <person name="Foster-Nyarko E."/>
            <person name="Jarju S."/>
            <person name="Secka A."/>
            <person name="Antonio M."/>
            <person name="Oren A."/>
            <person name="Chaudhuri R.R."/>
            <person name="La Ragione R."/>
            <person name="Hildebrand F."/>
            <person name="Pallen M.J."/>
        </authorList>
    </citation>
    <scope>NUCLEOTIDE SEQUENCE</scope>
    <source>
        <strain evidence="1">Gambia2-208</strain>
    </source>
</reference>
<reference evidence="1" key="2">
    <citation type="submission" date="2021-04" db="EMBL/GenBank/DDBJ databases">
        <authorList>
            <person name="Gilroy R."/>
        </authorList>
    </citation>
    <scope>NUCLEOTIDE SEQUENCE</scope>
    <source>
        <strain evidence="1">Gambia2-208</strain>
    </source>
</reference>
<proteinExistence type="predicted"/>
<evidence type="ECO:0000313" key="2">
    <source>
        <dbReference type="Proteomes" id="UP000886851"/>
    </source>
</evidence>
<accession>A0A9D2CLR1</accession>
<comment type="caution">
    <text evidence="1">The sequence shown here is derived from an EMBL/GenBank/DDBJ whole genome shotgun (WGS) entry which is preliminary data.</text>
</comment>
<dbReference type="Proteomes" id="UP000886851">
    <property type="component" value="Unassembled WGS sequence"/>
</dbReference>
<organism evidence="1 2">
    <name type="scientific">Candidatus Bacteroides pullicola</name>
    <dbReference type="NCBI Taxonomy" id="2838475"/>
    <lineage>
        <taxon>Bacteria</taxon>
        <taxon>Pseudomonadati</taxon>
        <taxon>Bacteroidota</taxon>
        <taxon>Bacteroidia</taxon>
        <taxon>Bacteroidales</taxon>
        <taxon>Bacteroidaceae</taxon>
        <taxon>Bacteroides</taxon>
    </lineage>
</organism>
<gene>
    <name evidence="1" type="ORF">H9824_08995</name>
</gene>